<sequence>KILKFLPITVTKIDVTIFKNSLRHLHDFIVTKEKKTSTHNIHKTSLIAKIYQQKGRKMRPELGAQITLSFLAHLSIFFVANQFLNSSEFPRFDIAINTTQITDSSITVFWKITKDSPNIELIKTAYVSIYSLEIEDLTFRSRPFNNITYGEYRLTNLQPKMKYNICIILRTLNEMEVSKCVGAKTGIISTGSRFKLLHGLTSTGGGHTGQIIFYLLLVGSVFFGASYFSYQIYNNALNGGRRRRGENVGKEMSFVSFSDMCTEGDDGDDDFDVNIRRQQMEEPLITEEDKEINT</sequence>
<feature type="transmembrane region" description="Helical" evidence="1">
    <location>
        <begin position="62"/>
        <end position="84"/>
    </location>
</feature>
<name>A0A7M5VDN6_9CNID</name>
<evidence type="ECO:0000313" key="2">
    <source>
        <dbReference type="EnsemblMetazoa" id="CLYHEMP008837.1"/>
    </source>
</evidence>
<reference evidence="2" key="1">
    <citation type="submission" date="2021-01" db="UniProtKB">
        <authorList>
            <consortium name="EnsemblMetazoa"/>
        </authorList>
    </citation>
    <scope>IDENTIFICATION</scope>
</reference>
<dbReference type="SUPFAM" id="SSF49265">
    <property type="entry name" value="Fibronectin type III"/>
    <property type="match status" value="1"/>
</dbReference>
<protein>
    <recommendedName>
        <fullName evidence="4">Fibronectin type-III domain-containing protein</fullName>
    </recommendedName>
</protein>
<evidence type="ECO:0000256" key="1">
    <source>
        <dbReference type="SAM" id="Phobius"/>
    </source>
</evidence>
<keyword evidence="1" id="KW-0812">Transmembrane</keyword>
<dbReference type="EnsemblMetazoa" id="CLYHEMT008837.1">
    <property type="protein sequence ID" value="CLYHEMP008837.1"/>
    <property type="gene ID" value="CLYHEMG008837"/>
</dbReference>
<keyword evidence="3" id="KW-1185">Reference proteome</keyword>
<feature type="transmembrane region" description="Helical" evidence="1">
    <location>
        <begin position="211"/>
        <end position="233"/>
    </location>
</feature>
<accession>A0A7M5VDN6</accession>
<proteinExistence type="predicted"/>
<dbReference type="InterPro" id="IPR036116">
    <property type="entry name" value="FN3_sf"/>
</dbReference>
<organism evidence="2 3">
    <name type="scientific">Clytia hemisphaerica</name>
    <dbReference type="NCBI Taxonomy" id="252671"/>
    <lineage>
        <taxon>Eukaryota</taxon>
        <taxon>Metazoa</taxon>
        <taxon>Cnidaria</taxon>
        <taxon>Hydrozoa</taxon>
        <taxon>Hydroidolina</taxon>
        <taxon>Leptothecata</taxon>
        <taxon>Obeliida</taxon>
        <taxon>Clytiidae</taxon>
        <taxon>Clytia</taxon>
    </lineage>
</organism>
<evidence type="ECO:0000313" key="3">
    <source>
        <dbReference type="Proteomes" id="UP000594262"/>
    </source>
</evidence>
<keyword evidence="1" id="KW-0472">Membrane</keyword>
<keyword evidence="1" id="KW-1133">Transmembrane helix</keyword>
<dbReference type="AlphaFoldDB" id="A0A7M5VDN6"/>
<evidence type="ECO:0008006" key="4">
    <source>
        <dbReference type="Google" id="ProtNLM"/>
    </source>
</evidence>
<dbReference type="OrthoDB" id="10636245at2759"/>
<dbReference type="Proteomes" id="UP000594262">
    <property type="component" value="Unplaced"/>
</dbReference>